<keyword evidence="1" id="KW-0472">Membrane</keyword>
<dbReference type="InterPro" id="IPR025961">
    <property type="entry name" value="Metal_resist"/>
</dbReference>
<name>A0A2A6F7I7_9HYPH</name>
<evidence type="ECO:0000313" key="2">
    <source>
        <dbReference type="EMBL" id="PDQ17581.1"/>
    </source>
</evidence>
<reference evidence="2 3" key="1">
    <citation type="submission" date="2017-09" db="EMBL/GenBank/DDBJ databases">
        <title>Mesorhizobum sanjuanii sp. nov. isolated from nodules of Lotus tenuis in saline-alkaline lowlands of Flooding Pampa.</title>
        <authorList>
            <person name="Sannazzaro A.I."/>
            <person name="Torres Tejerizo G.A."/>
            <person name="Fontana F."/>
            <person name="Cumpa Velazquez L.M."/>
            <person name="Hansen L."/>
            <person name="Pistorio M."/>
            <person name="Estrella M.J."/>
        </authorList>
    </citation>
    <scope>NUCLEOTIDE SEQUENCE [LARGE SCALE GENOMIC DNA]</scope>
    <source>
        <strain evidence="2 3">BSA136</strain>
    </source>
</reference>
<evidence type="ECO:0000313" key="3">
    <source>
        <dbReference type="Proteomes" id="UP000219182"/>
    </source>
</evidence>
<comment type="caution">
    <text evidence="2">The sequence shown here is derived from an EMBL/GenBank/DDBJ whole genome shotgun (WGS) entry which is preliminary data.</text>
</comment>
<proteinExistence type="predicted"/>
<protein>
    <recommendedName>
        <fullName evidence="4">Periplasmic heavy metal sensor</fullName>
    </recommendedName>
</protein>
<sequence>MTKRSWIWTATLVLLGLSLAVNFFLIGYAAHGLRQGAAGRLLMTEIAGTYPPEVRKEFRSIMRENRPRTFSALRELRAARANLAAAQQASPFDEAAVRDAMAAVRTATTNLQATVQDYLLTALKTVRAKSGEGN</sequence>
<keyword evidence="3" id="KW-1185">Reference proteome</keyword>
<keyword evidence="1" id="KW-0812">Transmembrane</keyword>
<accession>A0A2A6F7I7</accession>
<dbReference type="RefSeq" id="WP_097577083.1">
    <property type="nucleotide sequence ID" value="NZ_NWQG01000248.1"/>
</dbReference>
<dbReference type="Proteomes" id="UP000219182">
    <property type="component" value="Unassembled WGS sequence"/>
</dbReference>
<feature type="transmembrane region" description="Helical" evidence="1">
    <location>
        <begin position="6"/>
        <end position="30"/>
    </location>
</feature>
<evidence type="ECO:0000256" key="1">
    <source>
        <dbReference type="SAM" id="Phobius"/>
    </source>
</evidence>
<evidence type="ECO:0008006" key="4">
    <source>
        <dbReference type="Google" id="ProtNLM"/>
    </source>
</evidence>
<keyword evidence="1" id="KW-1133">Transmembrane helix</keyword>
<organism evidence="2 3">
    <name type="scientific">Mesorhizobium sanjuanii</name>
    <dbReference type="NCBI Taxonomy" id="2037900"/>
    <lineage>
        <taxon>Bacteria</taxon>
        <taxon>Pseudomonadati</taxon>
        <taxon>Pseudomonadota</taxon>
        <taxon>Alphaproteobacteria</taxon>
        <taxon>Hyphomicrobiales</taxon>
        <taxon>Phyllobacteriaceae</taxon>
        <taxon>Mesorhizobium</taxon>
    </lineage>
</organism>
<dbReference type="Gene3D" id="1.20.120.1490">
    <property type="match status" value="1"/>
</dbReference>
<dbReference type="AlphaFoldDB" id="A0A2A6F7I7"/>
<gene>
    <name evidence="2" type="ORF">CN311_29245</name>
</gene>
<dbReference type="Pfam" id="PF13801">
    <property type="entry name" value="Metal_resist"/>
    <property type="match status" value="1"/>
</dbReference>
<dbReference type="EMBL" id="NWQG01000248">
    <property type="protein sequence ID" value="PDQ17581.1"/>
    <property type="molecule type" value="Genomic_DNA"/>
</dbReference>